<sequence length="238" mass="27070">MPKAPKWLLDTVDKLFLPKLPKMEVIDTVNLSQGVKKIRFKGDFTKFAFKPGSHMDIRVSDTEIRRYTAAYSDTKAGIMDFVVHLHGRYPGSDYMRGLEKGHKINISILKNQKYYDPSVSKYVFFGDETALALACSLLPVLEKNGHEYQFYFELDKENTAVPELLNFKNYTVVSKDGFFQNPEWLADMPVLQTGNWNNASFILAGNTKSVKAIRKMLKGKISGKLTAHGYWLEGKEGL</sequence>
<comment type="caution">
    <text evidence="2">The sequence shown here is derived from an EMBL/GenBank/DDBJ whole genome shotgun (WGS) entry which is preliminary data.</text>
</comment>
<dbReference type="RefSeq" id="WP_089051775.1">
    <property type="nucleotide sequence ID" value="NZ_FXTV01000004.1"/>
</dbReference>
<evidence type="ECO:0000313" key="3">
    <source>
        <dbReference type="Proteomes" id="UP000198345"/>
    </source>
</evidence>
<dbReference type="Gene3D" id="3.40.50.80">
    <property type="entry name" value="Nucleotide-binding domain of ferredoxin-NADP reductase (FNR) module"/>
    <property type="match status" value="1"/>
</dbReference>
<gene>
    <name evidence="2" type="ORF">B0A66_20805</name>
</gene>
<dbReference type="PROSITE" id="PS51384">
    <property type="entry name" value="FAD_FR"/>
    <property type="match status" value="1"/>
</dbReference>
<dbReference type="InterPro" id="IPR008333">
    <property type="entry name" value="Cbr1-like_FAD-bd_dom"/>
</dbReference>
<dbReference type="SUPFAM" id="SSF63380">
    <property type="entry name" value="Riboflavin synthase domain-like"/>
    <property type="match status" value="1"/>
</dbReference>
<reference evidence="2 3" key="1">
    <citation type="submission" date="2016-11" db="EMBL/GenBank/DDBJ databases">
        <title>Whole genomes of Flavobacteriaceae.</title>
        <authorList>
            <person name="Stine C."/>
            <person name="Li C."/>
            <person name="Tadesse D."/>
        </authorList>
    </citation>
    <scope>NUCLEOTIDE SEQUENCE [LARGE SCALE GENOMIC DNA]</scope>
    <source>
        <strain evidence="2 3">DSM 18292</strain>
    </source>
</reference>
<dbReference type="Pfam" id="PF00970">
    <property type="entry name" value="FAD_binding_6"/>
    <property type="match status" value="1"/>
</dbReference>
<name>A0A226GRL8_9FLAO</name>
<dbReference type="InterPro" id="IPR039261">
    <property type="entry name" value="FNR_nucleotide-bd"/>
</dbReference>
<dbReference type="AlphaFoldDB" id="A0A226GRL8"/>
<dbReference type="GO" id="GO:0016491">
    <property type="term" value="F:oxidoreductase activity"/>
    <property type="evidence" value="ECO:0007669"/>
    <property type="project" value="InterPro"/>
</dbReference>
<dbReference type="Gene3D" id="2.40.30.10">
    <property type="entry name" value="Translation factors"/>
    <property type="match status" value="1"/>
</dbReference>
<dbReference type="InterPro" id="IPR017938">
    <property type="entry name" value="Riboflavin_synthase-like_b-brl"/>
</dbReference>
<protein>
    <submittedName>
        <fullName evidence="2">Siderophore-interacting protein</fullName>
    </submittedName>
</protein>
<proteinExistence type="predicted"/>
<feature type="domain" description="FAD-binding FR-type" evidence="1">
    <location>
        <begin position="18"/>
        <end position="117"/>
    </location>
</feature>
<dbReference type="InterPro" id="IPR017927">
    <property type="entry name" value="FAD-bd_FR_type"/>
</dbReference>
<evidence type="ECO:0000313" key="2">
    <source>
        <dbReference type="EMBL" id="OXA84597.1"/>
    </source>
</evidence>
<dbReference type="Proteomes" id="UP000198345">
    <property type="component" value="Unassembled WGS sequence"/>
</dbReference>
<organism evidence="2 3">
    <name type="scientific">Flavobacterium hercynium</name>
    <dbReference type="NCBI Taxonomy" id="387094"/>
    <lineage>
        <taxon>Bacteria</taxon>
        <taxon>Pseudomonadati</taxon>
        <taxon>Bacteroidota</taxon>
        <taxon>Flavobacteriia</taxon>
        <taxon>Flavobacteriales</taxon>
        <taxon>Flavobacteriaceae</taxon>
        <taxon>Flavobacterium</taxon>
    </lineage>
</organism>
<evidence type="ECO:0000259" key="1">
    <source>
        <dbReference type="PROSITE" id="PS51384"/>
    </source>
</evidence>
<dbReference type="OrthoDB" id="9814826at2"/>
<accession>A0A226GRL8</accession>
<dbReference type="EMBL" id="MUGW01000058">
    <property type="protein sequence ID" value="OXA84597.1"/>
    <property type="molecule type" value="Genomic_DNA"/>
</dbReference>
<keyword evidence="3" id="KW-1185">Reference proteome</keyword>